<keyword evidence="1" id="KW-1133">Transmembrane helix</keyword>
<feature type="transmembrane region" description="Helical" evidence="1">
    <location>
        <begin position="89"/>
        <end position="106"/>
    </location>
</feature>
<gene>
    <name evidence="3" type="ORF">JHL15_20310</name>
</gene>
<feature type="transmembrane region" description="Helical" evidence="1">
    <location>
        <begin position="156"/>
        <end position="173"/>
    </location>
</feature>
<organism evidence="3 4">
    <name type="scientific">Chryseobacterium paridis</name>
    <dbReference type="NCBI Taxonomy" id="2800328"/>
    <lineage>
        <taxon>Bacteria</taxon>
        <taxon>Pseudomonadati</taxon>
        <taxon>Bacteroidota</taxon>
        <taxon>Flavobacteriia</taxon>
        <taxon>Flavobacteriales</taxon>
        <taxon>Weeksellaceae</taxon>
        <taxon>Chryseobacterium group</taxon>
        <taxon>Chryseobacterium</taxon>
    </lineage>
</organism>
<dbReference type="Proteomes" id="UP000628669">
    <property type="component" value="Unassembled WGS sequence"/>
</dbReference>
<protein>
    <submittedName>
        <fullName evidence="3">Acyltransferase</fullName>
    </submittedName>
</protein>
<keyword evidence="4" id="KW-1185">Reference proteome</keyword>
<accession>A0ABS1G087</accession>
<feature type="transmembrane region" description="Helical" evidence="1">
    <location>
        <begin position="20"/>
        <end position="38"/>
    </location>
</feature>
<dbReference type="InterPro" id="IPR050879">
    <property type="entry name" value="Acyltransferase_3"/>
</dbReference>
<evidence type="ECO:0000256" key="1">
    <source>
        <dbReference type="SAM" id="Phobius"/>
    </source>
</evidence>
<feature type="transmembrane region" description="Helical" evidence="1">
    <location>
        <begin position="273"/>
        <end position="292"/>
    </location>
</feature>
<keyword evidence="3" id="KW-0808">Transferase</keyword>
<feature type="transmembrane region" description="Helical" evidence="1">
    <location>
        <begin position="50"/>
        <end position="69"/>
    </location>
</feature>
<dbReference type="PANTHER" id="PTHR23028">
    <property type="entry name" value="ACETYLTRANSFERASE"/>
    <property type="match status" value="1"/>
</dbReference>
<dbReference type="PANTHER" id="PTHR23028:SF134">
    <property type="entry name" value="PUTATIVE (AFU_ORTHOLOGUE AFUA_4G08520)-RELATED"/>
    <property type="match status" value="1"/>
</dbReference>
<dbReference type="InterPro" id="IPR002656">
    <property type="entry name" value="Acyl_transf_3_dom"/>
</dbReference>
<dbReference type="EMBL" id="JAENHK010000010">
    <property type="protein sequence ID" value="MBK1898112.1"/>
    <property type="molecule type" value="Genomic_DNA"/>
</dbReference>
<keyword evidence="1" id="KW-0472">Membrane</keyword>
<feature type="transmembrane region" description="Helical" evidence="1">
    <location>
        <begin position="242"/>
        <end position="261"/>
    </location>
</feature>
<feature type="transmembrane region" description="Helical" evidence="1">
    <location>
        <begin position="180"/>
        <end position="198"/>
    </location>
</feature>
<feature type="domain" description="Acyltransferase 3" evidence="2">
    <location>
        <begin position="16"/>
        <end position="360"/>
    </location>
</feature>
<sequence>MNSSLPISSSKPHYEILDGLRGVAAIMVVFFHVFEVFSNGDHTKQIINHGYLAVDFFFMLSGYVISYAYDNCWGQMTLKDFFVRRLIRLQPMIIIGSLVGTTLFYFQQTEGLGWSGISTTPVWKLLLVMVIGMTVIPVGKGLDIRGWNEMHPLNGPAWSLFYEYIANIFYALILRKISKVVLGVLVLISAGFTLYYAFTNSNGDMIGGWSIDDANQLRIGFTRLAFPFLMGILLARTIQLKLTKNAFFTTSILLITIFAVPRLGGSDGHWQNALYECFVLMILFPVIILLGAGGKIVNKKTNQFCKWLGDISYPIYITHFPLAYTYYAWVANGKHTLADSQSWIFGLLTVAISIIMAYVYMRWYDVPVRKWLAKKFQ</sequence>
<reference evidence="4" key="1">
    <citation type="submission" date="2021-01" db="EMBL/GenBank/DDBJ databases">
        <title>Genome public.</title>
        <authorList>
            <person name="Liu C."/>
            <person name="Sun Q."/>
        </authorList>
    </citation>
    <scope>NUCLEOTIDE SEQUENCE [LARGE SCALE GENOMIC DNA]</scope>
    <source>
        <strain evidence="4">YIM B02567</strain>
    </source>
</reference>
<name>A0ABS1G087_9FLAO</name>
<feature type="transmembrane region" description="Helical" evidence="1">
    <location>
        <begin position="313"/>
        <end position="330"/>
    </location>
</feature>
<comment type="caution">
    <text evidence="3">The sequence shown here is derived from an EMBL/GenBank/DDBJ whole genome shotgun (WGS) entry which is preliminary data.</text>
</comment>
<evidence type="ECO:0000259" key="2">
    <source>
        <dbReference type="Pfam" id="PF01757"/>
    </source>
</evidence>
<dbReference type="Pfam" id="PF01757">
    <property type="entry name" value="Acyl_transf_3"/>
    <property type="match status" value="1"/>
</dbReference>
<keyword evidence="1" id="KW-0812">Transmembrane</keyword>
<evidence type="ECO:0000313" key="3">
    <source>
        <dbReference type="EMBL" id="MBK1898112.1"/>
    </source>
</evidence>
<dbReference type="GO" id="GO:0016746">
    <property type="term" value="F:acyltransferase activity"/>
    <property type="evidence" value="ECO:0007669"/>
    <property type="project" value="UniProtKB-KW"/>
</dbReference>
<feature type="transmembrane region" description="Helical" evidence="1">
    <location>
        <begin position="218"/>
        <end position="235"/>
    </location>
</feature>
<feature type="transmembrane region" description="Helical" evidence="1">
    <location>
        <begin position="113"/>
        <end position="136"/>
    </location>
</feature>
<feature type="transmembrane region" description="Helical" evidence="1">
    <location>
        <begin position="342"/>
        <end position="361"/>
    </location>
</feature>
<dbReference type="RefSeq" id="WP_200248805.1">
    <property type="nucleotide sequence ID" value="NZ_JAENHK010000010.1"/>
</dbReference>
<proteinExistence type="predicted"/>
<keyword evidence="3" id="KW-0012">Acyltransferase</keyword>
<evidence type="ECO:0000313" key="4">
    <source>
        <dbReference type="Proteomes" id="UP000628669"/>
    </source>
</evidence>